<dbReference type="OrthoDB" id="648213at2"/>
<sequence>MVRFFWDGSFYRSEFGGASRIVSNPYHYRNSNVTFPVWLQKDAELLQDVLEVGLFHYGPPLWRLGEIEPLRRLRSRKSRKKAARELVNGYPEFIAKPEFVFCRLRTGIPDGREGEFDEYDSPPDRFLGSGRLDEENFPVLYGSQNLEICFHECRITLPEECFVAHLQPVRTLRLLDMRAEIQNDGPTEFESMNLAIHYLFSADRISYEITRSIAQAAADKGYEGIIYPSYFSSWKPEKIYNVAVFGRPIKDGRLAVKSVNRASLRQVSYEYNLGPIFN</sequence>
<dbReference type="Pfam" id="PF08808">
    <property type="entry name" value="RES"/>
    <property type="match status" value="1"/>
</dbReference>
<dbReference type="InterPro" id="IPR014914">
    <property type="entry name" value="RES_dom"/>
</dbReference>
<evidence type="ECO:0000313" key="2">
    <source>
        <dbReference type="EMBL" id="TNM66684.1"/>
    </source>
</evidence>
<evidence type="ECO:0000313" key="3">
    <source>
        <dbReference type="Proteomes" id="UP000311605"/>
    </source>
</evidence>
<comment type="caution">
    <text evidence="2">The sequence shown here is derived from an EMBL/GenBank/DDBJ whole genome shotgun (WGS) entry which is preliminary data.</text>
</comment>
<protein>
    <submittedName>
        <fullName evidence="2">RES domain-containing protein</fullName>
    </submittedName>
</protein>
<dbReference type="EMBL" id="VDMN01000001">
    <property type="protein sequence ID" value="TNM66684.1"/>
    <property type="molecule type" value="Genomic_DNA"/>
</dbReference>
<proteinExistence type="predicted"/>
<gene>
    <name evidence="2" type="ORF">FHP24_01920</name>
</gene>
<feature type="domain" description="RES" evidence="1">
    <location>
        <begin position="126"/>
        <end position="248"/>
    </location>
</feature>
<dbReference type="AlphaFoldDB" id="A0A5C4XVG7"/>
<accession>A0A5C4XVG7</accession>
<name>A0A5C4XVG7_9HYPH</name>
<keyword evidence="3" id="KW-1185">Reference proteome</keyword>
<reference evidence="2 3" key="1">
    <citation type="submission" date="2019-06" db="EMBL/GenBank/DDBJ databases">
        <title>The draft genome of Rhizobium smilacinae PTYR-5.</title>
        <authorList>
            <person name="Liu L."/>
            <person name="Li L."/>
            <person name="Zhang X."/>
        </authorList>
    </citation>
    <scope>NUCLEOTIDE SEQUENCE [LARGE SCALE GENOMIC DNA]</scope>
    <source>
        <strain evidence="2 3">PTYR-5</strain>
    </source>
</reference>
<dbReference type="Proteomes" id="UP000311605">
    <property type="component" value="Unassembled WGS sequence"/>
</dbReference>
<organism evidence="2 3">
    <name type="scientific">Aliirhizobium smilacinae</name>
    <dbReference type="NCBI Taxonomy" id="1395944"/>
    <lineage>
        <taxon>Bacteria</taxon>
        <taxon>Pseudomonadati</taxon>
        <taxon>Pseudomonadota</taxon>
        <taxon>Alphaproteobacteria</taxon>
        <taxon>Hyphomicrobiales</taxon>
        <taxon>Rhizobiaceae</taxon>
        <taxon>Aliirhizobium</taxon>
    </lineage>
</organism>
<evidence type="ECO:0000259" key="1">
    <source>
        <dbReference type="Pfam" id="PF08808"/>
    </source>
</evidence>